<organism evidence="1 2">
    <name type="scientific">Sphingobium ummariense RL-3</name>
    <dbReference type="NCBI Taxonomy" id="1346791"/>
    <lineage>
        <taxon>Bacteria</taxon>
        <taxon>Pseudomonadati</taxon>
        <taxon>Pseudomonadota</taxon>
        <taxon>Alphaproteobacteria</taxon>
        <taxon>Sphingomonadales</taxon>
        <taxon>Sphingomonadaceae</taxon>
        <taxon>Sphingobium</taxon>
    </lineage>
</organism>
<dbReference type="STRING" id="1346791.M529_06400"/>
<name>T0J853_9SPHN</name>
<dbReference type="AlphaFoldDB" id="T0J853"/>
<protein>
    <submittedName>
        <fullName evidence="1">Uncharacterized protein</fullName>
    </submittedName>
</protein>
<evidence type="ECO:0000313" key="1">
    <source>
        <dbReference type="EMBL" id="EQB33032.1"/>
    </source>
</evidence>
<keyword evidence="2" id="KW-1185">Reference proteome</keyword>
<sequence length="53" mass="5728">MNFPFLFGGTILPVLLMLSPLALAAKDCVERKPVAKMAKSDPACRQAPLVLLM</sequence>
<evidence type="ECO:0000313" key="2">
    <source>
        <dbReference type="Proteomes" id="UP000015523"/>
    </source>
</evidence>
<accession>T0J853</accession>
<dbReference type="RefSeq" id="WP_021317185.1">
    <property type="nucleotide sequence ID" value="NZ_AUWY01000049.1"/>
</dbReference>
<dbReference type="EMBL" id="AUWY01000049">
    <property type="protein sequence ID" value="EQB33032.1"/>
    <property type="molecule type" value="Genomic_DNA"/>
</dbReference>
<proteinExistence type="predicted"/>
<dbReference type="PATRIC" id="fig|1346791.3.peg.1217"/>
<reference evidence="1 2" key="1">
    <citation type="journal article" date="2013" name="Genome Announc.">
        <title>Draft Genome Sequence of Sphingobium ummariense Strain RL-3, a Hexachlorocyclohexane-Degrading Bacterium.</title>
        <authorList>
            <person name="Kohli P."/>
            <person name="Dua A."/>
            <person name="Sangwan N."/>
            <person name="Oldach P."/>
            <person name="Khurana J.P."/>
            <person name="Lal R."/>
        </authorList>
    </citation>
    <scope>NUCLEOTIDE SEQUENCE [LARGE SCALE GENOMIC DNA]</scope>
    <source>
        <strain evidence="1 2">RL-3</strain>
    </source>
</reference>
<dbReference type="Proteomes" id="UP000015523">
    <property type="component" value="Unassembled WGS sequence"/>
</dbReference>
<gene>
    <name evidence="1" type="ORF">M529_06400</name>
</gene>
<comment type="caution">
    <text evidence="1">The sequence shown here is derived from an EMBL/GenBank/DDBJ whole genome shotgun (WGS) entry which is preliminary data.</text>
</comment>